<dbReference type="OrthoDB" id="9796191at2"/>
<evidence type="ECO:0000313" key="2">
    <source>
        <dbReference type="Proteomes" id="UP000245708"/>
    </source>
</evidence>
<protein>
    <submittedName>
        <fullName evidence="1">Uncharacterized protein</fullName>
    </submittedName>
</protein>
<evidence type="ECO:0000313" key="1">
    <source>
        <dbReference type="EMBL" id="PWK59528.1"/>
    </source>
</evidence>
<organism evidence="1 2">
    <name type="scientific">Roseicyclus mahoneyensis</name>
    <dbReference type="NCBI Taxonomy" id="164332"/>
    <lineage>
        <taxon>Bacteria</taxon>
        <taxon>Pseudomonadati</taxon>
        <taxon>Pseudomonadota</taxon>
        <taxon>Alphaproteobacteria</taxon>
        <taxon>Rhodobacterales</taxon>
        <taxon>Roseobacteraceae</taxon>
        <taxon>Roseicyclus</taxon>
    </lineage>
</organism>
<dbReference type="AlphaFoldDB" id="A0A316GHR9"/>
<reference evidence="1 2" key="1">
    <citation type="submission" date="2018-05" db="EMBL/GenBank/DDBJ databases">
        <title>Genomic Encyclopedia of Type Strains, Phase IV (KMG-IV): sequencing the most valuable type-strain genomes for metagenomic binning, comparative biology and taxonomic classification.</title>
        <authorList>
            <person name="Goeker M."/>
        </authorList>
    </citation>
    <scope>NUCLEOTIDE SEQUENCE [LARGE SCALE GENOMIC DNA]</scope>
    <source>
        <strain evidence="1 2">DSM 16097</strain>
    </source>
</reference>
<dbReference type="RefSeq" id="WP_109669299.1">
    <property type="nucleotide sequence ID" value="NZ_QGGW01000007.1"/>
</dbReference>
<keyword evidence="2" id="KW-1185">Reference proteome</keyword>
<accession>A0A316GHR9</accession>
<gene>
    <name evidence="1" type="ORF">C7455_10773</name>
</gene>
<comment type="caution">
    <text evidence="1">The sequence shown here is derived from an EMBL/GenBank/DDBJ whole genome shotgun (WGS) entry which is preliminary data.</text>
</comment>
<name>A0A316GHR9_9RHOB</name>
<sequence>MRRALLELTHPAARCGGRWLLLAAGGHIHMGTGRLDRNGTPLDLPKVKRGATARSDDPVMDRIWAAIAAHGLG</sequence>
<dbReference type="Proteomes" id="UP000245708">
    <property type="component" value="Unassembled WGS sequence"/>
</dbReference>
<dbReference type="EMBL" id="QGGW01000007">
    <property type="protein sequence ID" value="PWK59528.1"/>
    <property type="molecule type" value="Genomic_DNA"/>
</dbReference>
<proteinExistence type="predicted"/>